<accession>A0A1Y1VL53</accession>
<sequence>MKQLSFILFILLIVTLLFTYGYADKPEEIIKYKIDSDGNIISSKVIKREEETDVLSDEESTFQPDGNFDDDIPAELENDENKNEIAEITIDSIDSNEEEEEVEVTDDGFLGHFITVHMGDFIHHPYENEMYRIKEEEENDKVVEEQPPVIAEEVDIQEKIEKIQEQGESKANQEQQETEKEEIVKDETDDQEKQEADKEEIVKDDNDDQEQDIETQNKVQMMEEIETEESDKSGDHDNENEKGVETPGSGEEGEEESVKGGSSMNNDHGDGDDEEVEVVEIELVMDENVIFSQSSEMKNFFRENKRIMMGCFESHDHDDYIRYRNASNVLTDTSNFSGQNYFNGDELKFFTIQDKHCRDVVKQLTGITMFKNDVVYCVHHRCYEYPPSDLDDTERFRNFILDQELPVVSDYQPNKKDIYKKWNIPFLIYLNKDEKKTKEDVHQFLGKIGERYQDDFVLFTSNDANFDIDTLDEPRDHNVLLFAPEFQTMYSIQEILEPEDAIDQIAVEFFIAQYYKGVLTPRIIIQEFESMWDYENYVVKSVPRLYYPHALNPTRDSLVVYYKIDCPFSQELLKTLEKLGKKYANYRTKFSIVKYEAEDQKIPKMSLWRNLEGYPTIVLYKANPFSREKKYYYVYPENAGRSSVSLDRWIQTHSFYKPKIIFNEEDYKEKEILDVDAEEINETEEEEERINSYLEDPNLIYTRFGYGKEIENVNVNEDEDEDDKGVEYYFDNVTPEGEIPITGTYYELTSTTYVVKTSHYTPPPSIYDDDDGGDDTEKKEDKE</sequence>
<comment type="similarity">
    <text evidence="1">Belongs to the protein disulfide isomerase family.</text>
</comment>
<dbReference type="AlphaFoldDB" id="A0A1Y1VL53"/>
<dbReference type="GO" id="GO:0006457">
    <property type="term" value="P:protein folding"/>
    <property type="evidence" value="ECO:0007669"/>
    <property type="project" value="TreeGrafter"/>
</dbReference>
<dbReference type="EMBL" id="MCFH01000003">
    <property type="protein sequence ID" value="ORX59209.1"/>
    <property type="molecule type" value="Genomic_DNA"/>
</dbReference>
<dbReference type="GO" id="GO:0005783">
    <property type="term" value="C:endoplasmic reticulum"/>
    <property type="evidence" value="ECO:0007669"/>
    <property type="project" value="TreeGrafter"/>
</dbReference>
<feature type="signal peptide" evidence="3">
    <location>
        <begin position="1"/>
        <end position="23"/>
    </location>
</feature>
<evidence type="ECO:0008006" key="6">
    <source>
        <dbReference type="Google" id="ProtNLM"/>
    </source>
</evidence>
<dbReference type="OrthoDB" id="427280at2759"/>
<feature type="compositionally biased region" description="Basic and acidic residues" evidence="2">
    <location>
        <begin position="230"/>
        <end position="244"/>
    </location>
</feature>
<dbReference type="Gene3D" id="3.40.30.10">
    <property type="entry name" value="Glutaredoxin"/>
    <property type="match status" value="1"/>
</dbReference>
<protein>
    <recommendedName>
        <fullName evidence="6">Thioredoxin domain-containing protein</fullName>
    </recommendedName>
</protein>
<reference evidence="4 5" key="2">
    <citation type="submission" date="2016-08" db="EMBL/GenBank/DDBJ databases">
        <title>Pervasive Adenine N6-methylation of Active Genes in Fungi.</title>
        <authorList>
            <consortium name="DOE Joint Genome Institute"/>
            <person name="Mondo S.J."/>
            <person name="Dannebaum R.O."/>
            <person name="Kuo R.C."/>
            <person name="Labutti K."/>
            <person name="Haridas S."/>
            <person name="Kuo A."/>
            <person name="Salamov A."/>
            <person name="Ahrendt S.R."/>
            <person name="Lipzen A."/>
            <person name="Sullivan W."/>
            <person name="Andreopoulos W.B."/>
            <person name="Clum A."/>
            <person name="Lindquist E."/>
            <person name="Daum C."/>
            <person name="Ramamoorthy G.K."/>
            <person name="Gryganskyi A."/>
            <person name="Culley D."/>
            <person name="Magnuson J.K."/>
            <person name="James T.Y."/>
            <person name="O'Malley M.A."/>
            <person name="Stajich J.E."/>
            <person name="Spatafora J.W."/>
            <person name="Visel A."/>
            <person name="Grigoriev I.V."/>
        </authorList>
    </citation>
    <scope>NUCLEOTIDE SEQUENCE [LARGE SCALE GENOMIC DNA]</scope>
    <source>
        <strain evidence="5">finn</strain>
    </source>
</reference>
<dbReference type="Proteomes" id="UP000193719">
    <property type="component" value="Unassembled WGS sequence"/>
</dbReference>
<evidence type="ECO:0000313" key="4">
    <source>
        <dbReference type="EMBL" id="ORX59209.1"/>
    </source>
</evidence>
<reference evidence="4 5" key="1">
    <citation type="submission" date="2016-08" db="EMBL/GenBank/DDBJ databases">
        <title>Genomes of anaerobic fungi encode conserved fungal cellulosomes for biomass hydrolysis.</title>
        <authorList>
            <consortium name="DOE Joint Genome Institute"/>
            <person name="Haitjema C.H."/>
            <person name="Gilmore S.P."/>
            <person name="Henske J.K."/>
            <person name="Solomon K.V."/>
            <person name="De Groot R."/>
            <person name="Kuo A."/>
            <person name="Mondo S.J."/>
            <person name="Salamov A.A."/>
            <person name="Labutti K."/>
            <person name="Zhao Z."/>
            <person name="Chiniquy J."/>
            <person name="Barry K."/>
            <person name="Brewer H.M."/>
            <person name="Purvine S.O."/>
            <person name="Wright A.T."/>
            <person name="Boxma B."/>
            <person name="Van Alen T."/>
            <person name="Hackstein J.H."/>
            <person name="Baker S.E."/>
            <person name="Grigoriev I.V."/>
            <person name="O'Malley M.A."/>
        </authorList>
    </citation>
    <scope>NUCLEOTIDE SEQUENCE [LARGE SCALE GENOMIC DNA]</scope>
    <source>
        <strain evidence="5">finn</strain>
    </source>
</reference>
<feature type="region of interest" description="Disordered" evidence="2">
    <location>
        <begin position="757"/>
        <end position="783"/>
    </location>
</feature>
<gene>
    <name evidence="4" type="ORF">BCR36DRAFT_408723</name>
</gene>
<evidence type="ECO:0000256" key="3">
    <source>
        <dbReference type="SAM" id="SignalP"/>
    </source>
</evidence>
<dbReference type="PANTHER" id="PTHR18929">
    <property type="entry name" value="PROTEIN DISULFIDE ISOMERASE"/>
    <property type="match status" value="1"/>
</dbReference>
<keyword evidence="3" id="KW-0732">Signal</keyword>
<evidence type="ECO:0000313" key="5">
    <source>
        <dbReference type="Proteomes" id="UP000193719"/>
    </source>
</evidence>
<dbReference type="GO" id="GO:0034976">
    <property type="term" value="P:response to endoplasmic reticulum stress"/>
    <property type="evidence" value="ECO:0007669"/>
    <property type="project" value="TreeGrafter"/>
</dbReference>
<feature type="region of interest" description="Disordered" evidence="2">
    <location>
        <begin position="224"/>
        <end position="272"/>
    </location>
</feature>
<dbReference type="InterPro" id="IPR036249">
    <property type="entry name" value="Thioredoxin-like_sf"/>
</dbReference>
<comment type="caution">
    <text evidence="4">The sequence shown here is derived from an EMBL/GenBank/DDBJ whole genome shotgun (WGS) entry which is preliminary data.</text>
</comment>
<dbReference type="STRING" id="1754191.A0A1Y1VL53"/>
<dbReference type="PANTHER" id="PTHR18929:SF240">
    <property type="entry name" value="PROTEIN DISULFIDE-ISOMERASE"/>
    <property type="match status" value="1"/>
</dbReference>
<organism evidence="4 5">
    <name type="scientific">Piromyces finnis</name>
    <dbReference type="NCBI Taxonomy" id="1754191"/>
    <lineage>
        <taxon>Eukaryota</taxon>
        <taxon>Fungi</taxon>
        <taxon>Fungi incertae sedis</taxon>
        <taxon>Chytridiomycota</taxon>
        <taxon>Chytridiomycota incertae sedis</taxon>
        <taxon>Neocallimastigomycetes</taxon>
        <taxon>Neocallimastigales</taxon>
        <taxon>Neocallimastigaceae</taxon>
        <taxon>Piromyces</taxon>
    </lineage>
</organism>
<evidence type="ECO:0000256" key="1">
    <source>
        <dbReference type="ARBA" id="ARBA00006347"/>
    </source>
</evidence>
<proteinExistence type="inferred from homology"/>
<feature type="region of interest" description="Disordered" evidence="2">
    <location>
        <begin position="164"/>
        <end position="211"/>
    </location>
</feature>
<feature type="chain" id="PRO_5010990116" description="Thioredoxin domain-containing protein" evidence="3">
    <location>
        <begin position="24"/>
        <end position="783"/>
    </location>
</feature>
<feature type="compositionally biased region" description="Basic and acidic residues" evidence="2">
    <location>
        <begin position="177"/>
        <end position="204"/>
    </location>
</feature>
<dbReference type="GO" id="GO:0003756">
    <property type="term" value="F:protein disulfide isomerase activity"/>
    <property type="evidence" value="ECO:0007669"/>
    <property type="project" value="TreeGrafter"/>
</dbReference>
<name>A0A1Y1VL53_9FUNG</name>
<dbReference type="SUPFAM" id="SSF52833">
    <property type="entry name" value="Thioredoxin-like"/>
    <property type="match status" value="1"/>
</dbReference>
<keyword evidence="5" id="KW-1185">Reference proteome</keyword>
<evidence type="ECO:0000256" key="2">
    <source>
        <dbReference type="SAM" id="MobiDB-lite"/>
    </source>
</evidence>